<evidence type="ECO:0000313" key="5">
    <source>
        <dbReference type="EMBL" id="HHK68134.1"/>
    </source>
</evidence>
<keyword evidence="4" id="KW-0472">Membrane</keyword>
<keyword evidence="4" id="KW-0812">Transmembrane</keyword>
<sequence length="153" mass="16124">MRVPPVSSLALMTTVFAVATMALGSYVSKVGAGLACPDWPLCPIQSDPFIVLEFTHRIIAFTTFVLGLATFVQARKKAGTAVGRLVSFGFATLFAQVFIVGALVIFTALPPLVVAVHQAVAGTVVAFYAAGAAASWLVTRKKLNRPEEAFTHG</sequence>
<dbReference type="PANTHER" id="PTHR35457:SF1">
    <property type="entry name" value="HEME A SYNTHASE"/>
    <property type="match status" value="1"/>
</dbReference>
<feature type="transmembrane region" description="Helical" evidence="4">
    <location>
        <begin position="86"/>
        <end position="109"/>
    </location>
</feature>
<protein>
    <submittedName>
        <fullName evidence="5">Cytochrome oxidase assembly protein</fullName>
    </submittedName>
</protein>
<feature type="transmembrane region" description="Helical" evidence="4">
    <location>
        <begin position="56"/>
        <end position="74"/>
    </location>
</feature>
<dbReference type="InterPro" id="IPR050450">
    <property type="entry name" value="COX15/CtaA_HemeA_synthase"/>
</dbReference>
<comment type="caution">
    <text evidence="5">The sequence shown here is derived from an EMBL/GenBank/DDBJ whole genome shotgun (WGS) entry which is preliminary data.</text>
</comment>
<evidence type="ECO:0000256" key="3">
    <source>
        <dbReference type="ARBA" id="ARBA00023004"/>
    </source>
</evidence>
<dbReference type="PANTHER" id="PTHR35457">
    <property type="entry name" value="HEME A SYNTHASE"/>
    <property type="match status" value="1"/>
</dbReference>
<evidence type="ECO:0000256" key="2">
    <source>
        <dbReference type="ARBA" id="ARBA00023002"/>
    </source>
</evidence>
<dbReference type="EMBL" id="DRWN01000025">
    <property type="protein sequence ID" value="HHK68134.1"/>
    <property type="molecule type" value="Genomic_DNA"/>
</dbReference>
<keyword evidence="4" id="KW-1133">Transmembrane helix</keyword>
<dbReference type="GO" id="GO:0016491">
    <property type="term" value="F:oxidoreductase activity"/>
    <property type="evidence" value="ECO:0007669"/>
    <property type="project" value="UniProtKB-KW"/>
</dbReference>
<feature type="transmembrane region" description="Helical" evidence="4">
    <location>
        <begin position="115"/>
        <end position="138"/>
    </location>
</feature>
<name>A0A7C5QJ31_CALS0</name>
<gene>
    <name evidence="5" type="ORF">ENM11_03135</name>
</gene>
<proteinExistence type="predicted"/>
<keyword evidence="3" id="KW-0408">Iron</keyword>
<keyword evidence="1" id="KW-0479">Metal-binding</keyword>
<reference evidence="5" key="1">
    <citation type="journal article" date="2020" name="mSystems">
        <title>Genome- and Community-Level Interaction Insights into Carbon Utilization and Element Cycling Functions of Hydrothermarchaeota in Hydrothermal Sediment.</title>
        <authorList>
            <person name="Zhou Z."/>
            <person name="Liu Y."/>
            <person name="Xu W."/>
            <person name="Pan J."/>
            <person name="Luo Z.H."/>
            <person name="Li M."/>
        </authorList>
    </citation>
    <scope>NUCLEOTIDE SEQUENCE [LARGE SCALE GENOMIC DNA]</scope>
    <source>
        <strain evidence="5">SpSt-1056</strain>
    </source>
</reference>
<accession>A0A7C5QJ31</accession>
<evidence type="ECO:0000256" key="4">
    <source>
        <dbReference type="SAM" id="Phobius"/>
    </source>
</evidence>
<organism evidence="5">
    <name type="scientific">Caldiarchaeum subterraneum</name>
    <dbReference type="NCBI Taxonomy" id="311458"/>
    <lineage>
        <taxon>Archaea</taxon>
        <taxon>Nitrososphaerota</taxon>
        <taxon>Candidatus Caldarchaeales</taxon>
        <taxon>Candidatus Caldarchaeaceae</taxon>
        <taxon>Candidatus Caldarchaeum</taxon>
    </lineage>
</organism>
<keyword evidence="2" id="KW-0560">Oxidoreductase</keyword>
<dbReference type="AlphaFoldDB" id="A0A7C5QJ31"/>
<evidence type="ECO:0000256" key="1">
    <source>
        <dbReference type="ARBA" id="ARBA00022723"/>
    </source>
</evidence>
<dbReference type="GO" id="GO:0046872">
    <property type="term" value="F:metal ion binding"/>
    <property type="evidence" value="ECO:0007669"/>
    <property type="project" value="UniProtKB-KW"/>
</dbReference>